<reference evidence="1" key="1">
    <citation type="journal article" date="2014" name="Front. Microbiol.">
        <title>High frequency of phylogenetically diverse reductive dehalogenase-homologous genes in deep subseafloor sedimentary metagenomes.</title>
        <authorList>
            <person name="Kawai M."/>
            <person name="Futagami T."/>
            <person name="Toyoda A."/>
            <person name="Takaki Y."/>
            <person name="Nishi S."/>
            <person name="Hori S."/>
            <person name="Arai W."/>
            <person name="Tsubouchi T."/>
            <person name="Morono Y."/>
            <person name="Uchiyama I."/>
            <person name="Ito T."/>
            <person name="Fujiyama A."/>
            <person name="Inagaki F."/>
            <person name="Takami H."/>
        </authorList>
    </citation>
    <scope>NUCLEOTIDE SEQUENCE</scope>
    <source>
        <strain evidence="1">Expedition CK06-06</strain>
    </source>
</reference>
<evidence type="ECO:0000313" key="1">
    <source>
        <dbReference type="EMBL" id="GAI06895.1"/>
    </source>
</evidence>
<dbReference type="AlphaFoldDB" id="X1LWT5"/>
<dbReference type="EMBL" id="BARV01012701">
    <property type="protein sequence ID" value="GAI06895.1"/>
    <property type="molecule type" value="Genomic_DNA"/>
</dbReference>
<comment type="caution">
    <text evidence="1">The sequence shown here is derived from an EMBL/GenBank/DDBJ whole genome shotgun (WGS) entry which is preliminary data.</text>
</comment>
<name>X1LWT5_9ZZZZ</name>
<proteinExistence type="predicted"/>
<gene>
    <name evidence="1" type="ORF">S06H3_23387</name>
</gene>
<feature type="non-terminal residue" evidence="1">
    <location>
        <position position="1"/>
    </location>
</feature>
<protein>
    <submittedName>
        <fullName evidence="1">Uncharacterized protein</fullName>
    </submittedName>
</protein>
<organism evidence="1">
    <name type="scientific">marine sediment metagenome</name>
    <dbReference type="NCBI Taxonomy" id="412755"/>
    <lineage>
        <taxon>unclassified sequences</taxon>
        <taxon>metagenomes</taxon>
        <taxon>ecological metagenomes</taxon>
    </lineage>
</organism>
<accession>X1LWT5</accession>
<sequence length="59" mass="6432">YPAPSDVKAARSNNAGRTKIFKFGPKPYQSIKAARIANAIRKSTKLTTIDVLGIMIRGK</sequence>